<feature type="region of interest" description="Disordered" evidence="1">
    <location>
        <begin position="20"/>
        <end position="55"/>
    </location>
</feature>
<organism evidence="2 3">
    <name type="scientific">Elysia chlorotica</name>
    <name type="common">Eastern emerald elysia</name>
    <name type="synonym">Sea slug</name>
    <dbReference type="NCBI Taxonomy" id="188477"/>
    <lineage>
        <taxon>Eukaryota</taxon>
        <taxon>Metazoa</taxon>
        <taxon>Spiralia</taxon>
        <taxon>Lophotrochozoa</taxon>
        <taxon>Mollusca</taxon>
        <taxon>Gastropoda</taxon>
        <taxon>Heterobranchia</taxon>
        <taxon>Euthyneura</taxon>
        <taxon>Panpulmonata</taxon>
        <taxon>Sacoglossa</taxon>
        <taxon>Placobranchoidea</taxon>
        <taxon>Plakobranchidae</taxon>
        <taxon>Elysia</taxon>
    </lineage>
</organism>
<feature type="compositionally biased region" description="Basic and acidic residues" evidence="1">
    <location>
        <begin position="36"/>
        <end position="55"/>
    </location>
</feature>
<comment type="caution">
    <text evidence="2">The sequence shown here is derived from an EMBL/GenBank/DDBJ whole genome shotgun (WGS) entry which is preliminary data.</text>
</comment>
<feature type="compositionally biased region" description="Polar residues" evidence="1">
    <location>
        <begin position="473"/>
        <end position="489"/>
    </location>
</feature>
<name>A0A3S0ZH23_ELYCH</name>
<feature type="compositionally biased region" description="Low complexity" evidence="1">
    <location>
        <begin position="849"/>
        <end position="862"/>
    </location>
</feature>
<proteinExistence type="predicted"/>
<feature type="region of interest" description="Disordered" evidence="1">
    <location>
        <begin position="658"/>
        <end position="692"/>
    </location>
</feature>
<evidence type="ECO:0000256" key="1">
    <source>
        <dbReference type="SAM" id="MobiDB-lite"/>
    </source>
</evidence>
<feature type="compositionally biased region" description="Basic and acidic residues" evidence="1">
    <location>
        <begin position="534"/>
        <end position="552"/>
    </location>
</feature>
<feature type="region of interest" description="Disordered" evidence="1">
    <location>
        <begin position="605"/>
        <end position="629"/>
    </location>
</feature>
<feature type="region of interest" description="Disordered" evidence="1">
    <location>
        <begin position="999"/>
        <end position="1018"/>
    </location>
</feature>
<evidence type="ECO:0000313" key="2">
    <source>
        <dbReference type="EMBL" id="RUS74689.1"/>
    </source>
</evidence>
<keyword evidence="3" id="KW-1185">Reference proteome</keyword>
<dbReference type="OrthoDB" id="10685578at2759"/>
<feature type="region of interest" description="Disordered" evidence="1">
    <location>
        <begin position="111"/>
        <end position="134"/>
    </location>
</feature>
<feature type="compositionally biased region" description="Polar residues" evidence="1">
    <location>
        <begin position="1090"/>
        <end position="1099"/>
    </location>
</feature>
<feature type="compositionally biased region" description="Basic and acidic residues" evidence="1">
    <location>
        <begin position="490"/>
        <end position="502"/>
    </location>
</feature>
<feature type="compositionally biased region" description="Polar residues" evidence="1">
    <location>
        <begin position="1052"/>
        <end position="1061"/>
    </location>
</feature>
<dbReference type="Proteomes" id="UP000271974">
    <property type="component" value="Unassembled WGS sequence"/>
</dbReference>
<gene>
    <name evidence="2" type="ORF">EGW08_017547</name>
</gene>
<feature type="region of interest" description="Disordered" evidence="1">
    <location>
        <begin position="1302"/>
        <end position="1337"/>
    </location>
</feature>
<dbReference type="EMBL" id="RQTK01000808">
    <property type="protein sequence ID" value="RUS74689.1"/>
    <property type="molecule type" value="Genomic_DNA"/>
</dbReference>
<feature type="compositionally biased region" description="Basic residues" evidence="1">
    <location>
        <begin position="1166"/>
        <end position="1177"/>
    </location>
</feature>
<accession>A0A3S0ZH23</accession>
<feature type="compositionally biased region" description="Polar residues" evidence="1">
    <location>
        <begin position="863"/>
        <end position="874"/>
    </location>
</feature>
<reference evidence="2 3" key="1">
    <citation type="submission" date="2019-01" db="EMBL/GenBank/DDBJ databases">
        <title>A draft genome assembly of the solar-powered sea slug Elysia chlorotica.</title>
        <authorList>
            <person name="Cai H."/>
            <person name="Li Q."/>
            <person name="Fang X."/>
            <person name="Li J."/>
            <person name="Curtis N.E."/>
            <person name="Altenburger A."/>
            <person name="Shibata T."/>
            <person name="Feng M."/>
            <person name="Maeda T."/>
            <person name="Schwartz J.A."/>
            <person name="Shigenobu S."/>
            <person name="Lundholm N."/>
            <person name="Nishiyama T."/>
            <person name="Yang H."/>
            <person name="Hasebe M."/>
            <person name="Li S."/>
            <person name="Pierce S.K."/>
            <person name="Wang J."/>
        </authorList>
    </citation>
    <scope>NUCLEOTIDE SEQUENCE [LARGE SCALE GENOMIC DNA]</scope>
    <source>
        <strain evidence="2">EC2010</strain>
        <tissue evidence="2">Whole organism of an adult</tissue>
    </source>
</reference>
<feature type="region of interest" description="Disordered" evidence="1">
    <location>
        <begin position="1140"/>
        <end position="1290"/>
    </location>
</feature>
<feature type="compositionally biased region" description="Basic and acidic residues" evidence="1">
    <location>
        <begin position="1264"/>
        <end position="1279"/>
    </location>
</feature>
<feature type="compositionally biased region" description="Polar residues" evidence="1">
    <location>
        <begin position="1243"/>
        <end position="1263"/>
    </location>
</feature>
<feature type="region of interest" description="Disordered" evidence="1">
    <location>
        <begin position="472"/>
        <end position="557"/>
    </location>
</feature>
<evidence type="ECO:0000313" key="3">
    <source>
        <dbReference type="Proteomes" id="UP000271974"/>
    </source>
</evidence>
<feature type="region of interest" description="Disordered" evidence="1">
    <location>
        <begin position="1046"/>
        <end position="1101"/>
    </location>
</feature>
<feature type="compositionally biased region" description="Basic and acidic residues" evidence="1">
    <location>
        <begin position="157"/>
        <end position="172"/>
    </location>
</feature>
<feature type="region of interest" description="Disordered" evidence="1">
    <location>
        <begin position="154"/>
        <end position="176"/>
    </location>
</feature>
<feature type="region of interest" description="Disordered" evidence="1">
    <location>
        <begin position="335"/>
        <end position="356"/>
    </location>
</feature>
<sequence length="1362" mass="151779">MHRARRDRWLLDVLPGARRAHQSPSLAALPGPENAHSARNEEAEDGPERFQRTPACRRDGDKTWRQACYQQNTGCKLRSSKQPAKREFSYLKQFRIYEKIERHSTKYRISTSSPNFKRQYLHRKNGPRHSSSCPDNLKYKDTCYASKQKTAETTGYSRKDSHKRSGDSKEGAIHCTGCNERDPRATAADHITTVKRTASFLEVKNENATLTSKLKKHISPATGISFNHGGDFCRLCFSPQNDTSTICKVRTEKDEVLPVSSNSHVSILSNRLTQQTVHFTNDHISAKNFPTEINRLSNKWKRTTIFPEADRFTKLTPLNDNFRLGRETAQIGTCGSDARFSSTSRNSGHGVGSKRKRAVEEADAHIEAMVACEKSCRLKTEATVRIRHPRSRRVRDFGWSSNARHHRSTSRARTSSLQQAVASFDLGAGTTASFCGKKGSLYSSRASIRFSPEQSPCQSVVSFSPKSLVPNKECNTTQYSSGGDTGSLSKDSKHDDANRRGACDLPCKRKRDNSPKPLRMKDGALRPTAYHAYFKPDHGQPRNLKKYDEGRSRANNSTHSENFFKWEKCLTVDRENNIKCMVSLSDCALNHTPFVRKINSQERLNNTSDYHSPKKLRSDENQTAVPKSPSIFDNVHELKSSTGKTLPSPARHKRKLAAPLLSGSDAMRSPVRDATPAPRSFSSDDSGVNEESQDTLANFDILKAPIVCPVQPPRPRPHVVTPPVVSLESRQLVYLYRLALKKVGVGFRMTPVDPNSTHIPLQRLAASEQGLAPTACKHRHPRHGNDSVQRNHNLNFVGNSRQISTRDAHLQNCRPEVVDKVNRVYPRQSRSPRARGLGKFCNESLFVLSSPSESSRAPRASPGHTNRSALNANSPGRLLNPPDTPHRDAWPETNKNRGAYQFTSSSPKRQRRGNSRKSKENLKEYGSLPRNRELPTNKLQIDGDMTPRVNRKQTVTTPHTKYSTTSLKSTNYHVNASKGVQTVIDKALKSPGRLRSFRAHKRKQSLFGTEGNPGPKPKEQCHIDASTLNRLEHVVERLSQVLKIGVSPGGRTATNTNTIKTKSPVHKPHSALENKTPRSKLKRDPRRFQETSQPSLSYHQNRKKFFSNFNQGDCSIGKPNTSSNKCRTQSSSNCQTAHALVQPKVSKRKVTQPEAPNLTSPTGTTKSKKEKCVKKTGSRFGPPQLRTAARAAAKTSAVDPDTARGKGPAKTAKGDSTKRTAKKRAKSSSSKAPIRKNMRSEESNLPQAKQNSSVGIQWPSLNQEHPHSGDGAGYKELRRSPKNHHAHTSDKLAHLLAPTEHVPCGSVDQRSSPPPRQRAKATRADRVTHQGRPSSESILTSSLSWFLSVDTSWDVSASQVFD</sequence>
<protein>
    <submittedName>
        <fullName evidence="2">Uncharacterized protein</fullName>
    </submittedName>
</protein>
<feature type="compositionally biased region" description="Low complexity" evidence="1">
    <location>
        <begin position="1186"/>
        <end position="1197"/>
    </location>
</feature>
<feature type="region of interest" description="Disordered" evidence="1">
    <location>
        <begin position="849"/>
        <end position="944"/>
    </location>
</feature>